<evidence type="ECO:0000259" key="4">
    <source>
        <dbReference type="PROSITE" id="PS51000"/>
    </source>
</evidence>
<dbReference type="InterPro" id="IPR036388">
    <property type="entry name" value="WH-like_DNA-bd_sf"/>
</dbReference>
<dbReference type="InterPro" id="IPR026881">
    <property type="entry name" value="WYL_dom"/>
</dbReference>
<dbReference type="Pfam" id="PF08279">
    <property type="entry name" value="HTH_11"/>
    <property type="match status" value="1"/>
</dbReference>
<dbReference type="InterPro" id="IPR013196">
    <property type="entry name" value="HTH_11"/>
</dbReference>
<gene>
    <name evidence="5" type="ORF">BJY14_005259</name>
</gene>
<organism evidence="5 6">
    <name type="scientific">Actinomadura luteofluorescens</name>
    <dbReference type="NCBI Taxonomy" id="46163"/>
    <lineage>
        <taxon>Bacteria</taxon>
        <taxon>Bacillati</taxon>
        <taxon>Actinomycetota</taxon>
        <taxon>Actinomycetes</taxon>
        <taxon>Streptosporangiales</taxon>
        <taxon>Thermomonosporaceae</taxon>
        <taxon>Actinomadura</taxon>
    </lineage>
</organism>
<dbReference type="PROSITE" id="PS51000">
    <property type="entry name" value="HTH_DEOR_2"/>
    <property type="match status" value="1"/>
</dbReference>
<dbReference type="InterPro" id="IPR001034">
    <property type="entry name" value="DeoR_HTH"/>
</dbReference>
<dbReference type="GO" id="GO:0003700">
    <property type="term" value="F:DNA-binding transcription factor activity"/>
    <property type="evidence" value="ECO:0007669"/>
    <property type="project" value="InterPro"/>
</dbReference>
<keyword evidence="6" id="KW-1185">Reference proteome</keyword>
<evidence type="ECO:0000256" key="1">
    <source>
        <dbReference type="ARBA" id="ARBA00023015"/>
    </source>
</evidence>
<keyword evidence="1" id="KW-0805">Transcription regulation</keyword>
<comment type="caution">
    <text evidence="5">The sequence shown here is derived from an EMBL/GenBank/DDBJ whole genome shotgun (WGS) entry which is preliminary data.</text>
</comment>
<reference evidence="5 6" key="1">
    <citation type="submission" date="2020-07" db="EMBL/GenBank/DDBJ databases">
        <title>Sequencing the genomes of 1000 actinobacteria strains.</title>
        <authorList>
            <person name="Klenk H.-P."/>
        </authorList>
    </citation>
    <scope>NUCLEOTIDE SEQUENCE [LARGE SCALE GENOMIC DNA]</scope>
    <source>
        <strain evidence="5 6">DSM 40398</strain>
    </source>
</reference>
<evidence type="ECO:0000313" key="6">
    <source>
        <dbReference type="Proteomes" id="UP000529783"/>
    </source>
</evidence>
<keyword evidence="2 5" id="KW-0238">DNA-binding</keyword>
<dbReference type="Gene3D" id="1.10.10.10">
    <property type="entry name" value="Winged helix-like DNA-binding domain superfamily/Winged helix DNA-binding domain"/>
    <property type="match status" value="1"/>
</dbReference>
<evidence type="ECO:0000256" key="3">
    <source>
        <dbReference type="ARBA" id="ARBA00023163"/>
    </source>
</evidence>
<name>A0A7Y9EKK3_9ACTN</name>
<keyword evidence="3" id="KW-0804">Transcription</keyword>
<dbReference type="Proteomes" id="UP000529783">
    <property type="component" value="Unassembled WGS sequence"/>
</dbReference>
<dbReference type="Pfam" id="PF13280">
    <property type="entry name" value="WYL"/>
    <property type="match status" value="1"/>
</dbReference>
<feature type="domain" description="HTH deoR-type" evidence="4">
    <location>
        <begin position="4"/>
        <end position="59"/>
    </location>
</feature>
<dbReference type="SUPFAM" id="SSF46785">
    <property type="entry name" value="Winged helix' DNA-binding domain"/>
    <property type="match status" value="1"/>
</dbReference>
<sequence>MMRTSVRLLRLLSLLQARRDWTGPELAERLDVTTRTVRNDVERLRELGYPVDATPGVGGGYSLGTAAVLPPLLFDDEEAVAVAIGLRTAATGAVSGIEEASVRALAKLERLLPSRLRHRIGTLASTTVALPGSGPSVDASVLTAIAAACRDHERLRFGYRTHGGAEGHRVTEPHRLVASGRRWYLLAWDLERDDWRTFRVDRIVPRPPAGPRFTPRDMPDEDVAARISSGLAQAMWAYRARVVVNAPATEIAARVPAGITVEPAGDDTCVVEVGSDDPSMLTVYLGMLDADFQIDETANPELADTLRILAARYTRATDARP</sequence>
<dbReference type="PROSITE" id="PS52050">
    <property type="entry name" value="WYL"/>
    <property type="match status" value="1"/>
</dbReference>
<dbReference type="RefSeq" id="WP_179846030.1">
    <property type="nucleotide sequence ID" value="NZ_JACCBA010000001.1"/>
</dbReference>
<dbReference type="AlphaFoldDB" id="A0A7Y9EKK3"/>
<dbReference type="InterPro" id="IPR036390">
    <property type="entry name" value="WH_DNA-bd_sf"/>
</dbReference>
<evidence type="ECO:0000256" key="2">
    <source>
        <dbReference type="ARBA" id="ARBA00023125"/>
    </source>
</evidence>
<dbReference type="PROSITE" id="PS00894">
    <property type="entry name" value="HTH_DEOR_1"/>
    <property type="match status" value="1"/>
</dbReference>
<dbReference type="PANTHER" id="PTHR34580">
    <property type="match status" value="1"/>
</dbReference>
<dbReference type="PANTHER" id="PTHR34580:SF3">
    <property type="entry name" value="PROTEIN PAFB"/>
    <property type="match status" value="1"/>
</dbReference>
<dbReference type="InterPro" id="IPR051534">
    <property type="entry name" value="CBASS_pafABC_assoc_protein"/>
</dbReference>
<protein>
    <submittedName>
        <fullName evidence="5">Putative DNA-binding transcriptional regulator YafY</fullName>
    </submittedName>
</protein>
<dbReference type="GO" id="GO:0003677">
    <property type="term" value="F:DNA binding"/>
    <property type="evidence" value="ECO:0007669"/>
    <property type="project" value="UniProtKB-KW"/>
</dbReference>
<evidence type="ECO:0000313" key="5">
    <source>
        <dbReference type="EMBL" id="NYD49276.1"/>
    </source>
</evidence>
<proteinExistence type="predicted"/>
<dbReference type="InterPro" id="IPR018356">
    <property type="entry name" value="Tscrpt_reg_HTH_DeoR_CS"/>
</dbReference>
<accession>A0A7Y9EKK3</accession>
<dbReference type="EMBL" id="JACCBA010000001">
    <property type="protein sequence ID" value="NYD49276.1"/>
    <property type="molecule type" value="Genomic_DNA"/>
</dbReference>